<reference evidence="7 8" key="1">
    <citation type="submission" date="2018-08" db="EMBL/GenBank/DDBJ databases">
        <title>A genome reference for cultivated species of the human gut microbiota.</title>
        <authorList>
            <person name="Zou Y."/>
            <person name="Xue W."/>
            <person name="Luo G."/>
        </authorList>
    </citation>
    <scope>NUCLEOTIDE SEQUENCE [LARGE SCALE GENOMIC DNA]</scope>
    <source>
        <strain evidence="7 8">AF20-9LB</strain>
    </source>
</reference>
<dbReference type="Proteomes" id="UP000460135">
    <property type="component" value="Unassembled WGS sequence"/>
</dbReference>
<reference evidence="5 9" key="2">
    <citation type="journal article" date="2019" name="Nat. Med.">
        <title>A library of human gut bacterial isolates paired with longitudinal multiomics data enables mechanistic microbiome research.</title>
        <authorList>
            <person name="Poyet M."/>
            <person name="Groussin M."/>
            <person name="Gibbons S.M."/>
            <person name="Avila-Pacheco J."/>
            <person name="Jiang X."/>
            <person name="Kearney S.M."/>
            <person name="Perrotta A.R."/>
            <person name="Berdy B."/>
            <person name="Zhao S."/>
            <person name="Lieberman T.D."/>
            <person name="Swanson P.K."/>
            <person name="Smith M."/>
            <person name="Roesemann S."/>
            <person name="Alexander J.E."/>
            <person name="Rich S.A."/>
            <person name="Livny J."/>
            <person name="Vlamakis H."/>
            <person name="Clish C."/>
            <person name="Bullock K."/>
            <person name="Deik A."/>
            <person name="Scott J."/>
            <person name="Pierce K.A."/>
            <person name="Xavier R.J."/>
            <person name="Alm E.J."/>
        </authorList>
    </citation>
    <scope>NUCLEOTIDE SEQUENCE [LARGE SCALE GENOMIC DNA]</scope>
    <source>
        <strain evidence="5 9">BIOML-A183</strain>
    </source>
</reference>
<dbReference type="Pfam" id="PF17162">
    <property type="entry name" value="DUF5118"/>
    <property type="match status" value="1"/>
</dbReference>
<dbReference type="SUPFAM" id="SSF55486">
    <property type="entry name" value="Metalloproteases ('zincins'), catalytic domain"/>
    <property type="match status" value="1"/>
</dbReference>
<accession>A0A395W5T1</accession>
<dbReference type="RefSeq" id="WP_004297937.1">
    <property type="nucleotide sequence ID" value="NZ_BAABYJ010000001.1"/>
</dbReference>
<dbReference type="CDD" id="cd04276">
    <property type="entry name" value="ZnMc_MMP_like_2"/>
    <property type="match status" value="1"/>
</dbReference>
<comment type="caution">
    <text evidence="7">The sequence shown here is derived from an EMBL/GenBank/DDBJ whole genome shotgun (WGS) entry which is preliminary data.</text>
</comment>
<keyword evidence="5" id="KW-0482">Metalloprotease</keyword>
<evidence type="ECO:0000259" key="3">
    <source>
        <dbReference type="Pfam" id="PF17148"/>
    </source>
</evidence>
<dbReference type="Proteomes" id="UP000266492">
    <property type="component" value="Unassembled WGS sequence"/>
</dbReference>
<dbReference type="Pfam" id="PF17148">
    <property type="entry name" value="DUF5117"/>
    <property type="match status" value="1"/>
</dbReference>
<dbReference type="InterPro" id="IPR033428">
    <property type="entry name" value="DUF5118"/>
</dbReference>
<dbReference type="GeneID" id="29451977"/>
<evidence type="ECO:0000313" key="7">
    <source>
        <dbReference type="EMBL" id="RGS86441.1"/>
    </source>
</evidence>
<keyword evidence="5" id="KW-0378">Hydrolase</keyword>
<gene>
    <name evidence="7" type="ORF">DWX70_05400</name>
    <name evidence="5" type="ORF">F3F51_06335</name>
    <name evidence="6" type="ORF">PO240_10220</name>
</gene>
<keyword evidence="1" id="KW-0732">Signal</keyword>
<name>A0A395W5T1_BACOV</name>
<evidence type="ECO:0000313" key="5">
    <source>
        <dbReference type="EMBL" id="KAA3807011.1"/>
    </source>
</evidence>
<proteinExistence type="predicted"/>
<protein>
    <submittedName>
        <fullName evidence="7">DUF5117 domain-containing protein</fullName>
    </submittedName>
    <submittedName>
        <fullName evidence="5">Zinc-dependent metalloprotease</fullName>
    </submittedName>
</protein>
<evidence type="ECO:0000313" key="9">
    <source>
        <dbReference type="Proteomes" id="UP000460135"/>
    </source>
</evidence>
<dbReference type="KEGG" id="boa:Bovatus_02086"/>
<dbReference type="Pfam" id="PF16313">
    <property type="entry name" value="DUF4953"/>
    <property type="match status" value="1"/>
</dbReference>
<organism evidence="7 8">
    <name type="scientific">Bacteroides ovatus</name>
    <dbReference type="NCBI Taxonomy" id="28116"/>
    <lineage>
        <taxon>Bacteria</taxon>
        <taxon>Pseudomonadati</taxon>
        <taxon>Bacteroidota</taxon>
        <taxon>Bacteroidia</taxon>
        <taxon>Bacteroidales</taxon>
        <taxon>Bacteroidaceae</taxon>
        <taxon>Bacteroides</taxon>
    </lineage>
</organism>
<feature type="domain" description="EcxA zinc-binding" evidence="2">
    <location>
        <begin position="440"/>
        <end position="741"/>
    </location>
</feature>
<dbReference type="InterPro" id="IPR033413">
    <property type="entry name" value="DUF5117"/>
</dbReference>
<evidence type="ECO:0000256" key="1">
    <source>
        <dbReference type="SAM" id="SignalP"/>
    </source>
</evidence>
<dbReference type="Proteomes" id="UP001214017">
    <property type="component" value="Unassembled WGS sequence"/>
</dbReference>
<dbReference type="EMBL" id="VWLX01000004">
    <property type="protein sequence ID" value="KAA3807011.1"/>
    <property type="molecule type" value="Genomic_DNA"/>
</dbReference>
<dbReference type="AlphaFoldDB" id="A0A395W5T1"/>
<dbReference type="InterPro" id="IPR032534">
    <property type="entry name" value="EcxA_zinc-bd"/>
</dbReference>
<dbReference type="EMBL" id="QRVZ01000003">
    <property type="protein sequence ID" value="RGS86441.1"/>
    <property type="molecule type" value="Genomic_DNA"/>
</dbReference>
<feature type="signal peptide" evidence="1">
    <location>
        <begin position="1"/>
        <end position="23"/>
    </location>
</feature>
<dbReference type="PANTHER" id="PTHR38478:SF1">
    <property type="entry name" value="ZINC DEPENDENT METALLOPROTEASE DOMAIN LIPOPROTEIN"/>
    <property type="match status" value="1"/>
</dbReference>
<dbReference type="PANTHER" id="PTHR38478">
    <property type="entry name" value="PEPTIDASE M1A AND M12B"/>
    <property type="match status" value="1"/>
</dbReference>
<keyword evidence="5" id="KW-0645">Protease</keyword>
<evidence type="ECO:0000259" key="4">
    <source>
        <dbReference type="Pfam" id="PF17162"/>
    </source>
</evidence>
<evidence type="ECO:0000313" key="6">
    <source>
        <dbReference type="EMBL" id="MDC2408245.1"/>
    </source>
</evidence>
<dbReference type="EMBL" id="JAQNWR010000005">
    <property type="protein sequence ID" value="MDC2408245.1"/>
    <property type="molecule type" value="Genomic_DNA"/>
</dbReference>
<dbReference type="GO" id="GO:0006508">
    <property type="term" value="P:proteolysis"/>
    <property type="evidence" value="ECO:0007669"/>
    <property type="project" value="UniProtKB-KW"/>
</dbReference>
<evidence type="ECO:0000259" key="2">
    <source>
        <dbReference type="Pfam" id="PF16313"/>
    </source>
</evidence>
<dbReference type="GO" id="GO:0008237">
    <property type="term" value="F:metallopeptidase activity"/>
    <property type="evidence" value="ECO:0007669"/>
    <property type="project" value="UniProtKB-KW"/>
</dbReference>
<feature type="chain" id="PRO_5042358359" evidence="1">
    <location>
        <begin position="24"/>
        <end position="857"/>
    </location>
</feature>
<evidence type="ECO:0000313" key="8">
    <source>
        <dbReference type="Proteomes" id="UP000266492"/>
    </source>
</evidence>
<reference evidence="6" key="3">
    <citation type="submission" date="2022-10" db="EMBL/GenBank/DDBJ databases">
        <title>Human gut microbiome strain richness.</title>
        <authorList>
            <person name="Chen-Liaw A."/>
        </authorList>
    </citation>
    <scope>NUCLEOTIDE SEQUENCE</scope>
    <source>
        <strain evidence="6">F7_m1001271B151109d0_201107</strain>
    </source>
</reference>
<dbReference type="InterPro" id="IPR034032">
    <property type="entry name" value="Zn_MMP-like_bac"/>
</dbReference>
<feature type="domain" description="DUF5118" evidence="4">
    <location>
        <begin position="49"/>
        <end position="96"/>
    </location>
</feature>
<feature type="domain" description="DUF5117" evidence="3">
    <location>
        <begin position="108"/>
        <end position="306"/>
    </location>
</feature>
<sequence>MKLFIVLLTGAFMLATGTSDVFAKKKEKVQTEAKSDTVRTASKKRNTQYPRLFKNKRVVTKKGLITIHKIDDKLYFEFPKSLLGREFLMGSSISATSDNTSGLVGQTMTTPLHIRFAIQEDQVYMQNVTPVSRMDVYSNQSDISKAVAKSNITPDMESFKIAAYNMDSTAVVFEVTKFFLADNKRLPLFDQNSSSLEDEKYGQLELKAVLKKNLSSIRNFYVFDDNLEINLDMSFYQSLLASKKEVRGGNVRVKAVYSMLLLPEETMVWRLGDPRLGYTFTKKQKISTEKDGTAFSYLQHKWNLLPADEEAYRRGDLVAPRKPVVFYIDSDFPEAWKKAIKEGVNWWNEAFKMAGFKDAVQTADFPANDTTFYAGNLKYSCIRYVPVNLSKTQSKVWVDPRSGEIINGTIFVGHDIAKTIASQRFVQTAQVDERMRGIQLSEEVLLEGIRLYVAREVGHCLGLADNASASAAFSVESLRSPEFTRQNGIASSVMDELPYNYIAQPQDGKADFIQNKLGAYDLFAIQMGYMLVPDAKTPEEIREKIMRWVSMKSGDPVYRYGKAQYQGAEYDPSALGGDLGNNAVKAGKYGISNLKYILGNMDKWVEQQDSDYRFRIQIYPEIVNRYNQYLMYAFRNVGGFYLSEHIVGDRNQALSVVSKAQQREAARFVMNELCNMTWLDDSSILRNMPVQTPVYQKLIKNFATALVATKRVSLAYYKDKNSYSPEEYLNDIYSGVWASTLKGKSLNRAEMLLQYEVVAAILRKLQLPNHMETTGREKKGKKIETLLQSVRPEVNTVGGFGPLGYITNLSNDNQLHLYHGLLIRIQKLMESRLNSGSDETRMHYGQLLEKIEDIRNW</sequence>